<evidence type="ECO:0000256" key="2">
    <source>
        <dbReference type="ARBA" id="ARBA00022525"/>
    </source>
</evidence>
<dbReference type="InterPro" id="IPR013783">
    <property type="entry name" value="Ig-like_fold"/>
</dbReference>
<feature type="domain" description="SD-repeat containing protein B" evidence="4">
    <location>
        <begin position="368"/>
        <end position="487"/>
    </location>
</feature>
<sequence>MLGQIHANGIQDAGEAGLAGVSVRLLDSTGAVVATQTTNANGNYLFTSLVAGSYSVQVVGANGYVFTGKDLGADATDSDADASGKTGVYTLGVGQQNLTVDAGVYKTASIGDRVWTDTNGNGVQDAGEAGKAGVTVQVYTSVNGAPGTLVGTQTTDANGGYNFTGLKPGDYIVKFTSPDGSTLTTANVGGNDGVDSDAGANGLTGVYKLTSGEVNTTVDAGFKPLATASLGDRVWNDTNRNGLQDAGETGKAGVGLKLYTVGADGFAGTPDDVYTGKSTVTDANGYYKFTGLEAATYTVMVTGQGINAATEDFSRPDAGVPVNSNDTIDSDLIRNTTLRNTGFTNAVTLATGEDNTTVDIGVIARQGSIGDRVWLDANGNGIQDAGEAGVAGVTVILRTPGPDSVFGTGDEWELHQITDANGNYLFTGLEAATYRVLFRNPGGNYEWTTADQGGNDTLDSDVDATGRTIAATRLLAGENRTDIDAGLRIKAYPGHGTAALGDRVWNDTNRNGIQDAGENGIAGVKVNLLNSNGLTLWTTTTDANGNYQFANLDAGQYKVRFLPTDGFEWSARDQGANDAADSDVNVNTGVTDVITLAAGEKNMTIDAGLQTALKGCVGDKVFGDYDHDGLQEYLNPGRGGIFVTLQDANGKDIASMITDNTGLYRFTNLDAGTYRVMFTKGAADTPDDALWAKSNVGTNDAVDSDGVQSASNANVAYTAFFQLAAGQCDLTWDMGTTPIVLDLDGNGIQTISRFDSNATFDLFGNGTAVKSGWISAGDAFLTVDTNHNGKIDSVSEMFGGTAKGDGFAKLASYDSNGDGVVDAKDAHFNDLTVWRDTNGDHVTDAGELMTLAQAGVESLKVAHTDVPEIDAQGNLHLERSSATLAGGQQVDMTDVYFAVSADDAKAAGVSGLSMADLLGDRSLDGVLGTVGSTRTGSANDVAPEADVSDAAELLRKLVAAVQQGSDVHSA</sequence>
<evidence type="ECO:0000256" key="1">
    <source>
        <dbReference type="ARBA" id="ARBA00004613"/>
    </source>
</evidence>
<dbReference type="RefSeq" id="WP_340346950.1">
    <property type="nucleotide sequence ID" value="NZ_JBBKZT010000021.1"/>
</dbReference>
<dbReference type="PANTHER" id="PTHR23303">
    <property type="entry name" value="CARBOXYPEPTIDASE REGULATORY REGION-CONTAINING"/>
    <property type="match status" value="1"/>
</dbReference>
<dbReference type="Proteomes" id="UP001385892">
    <property type="component" value="Unassembled WGS sequence"/>
</dbReference>
<gene>
    <name evidence="5" type="ORF">WKW82_32240</name>
</gene>
<keyword evidence="6" id="KW-1185">Reference proteome</keyword>
<evidence type="ECO:0000256" key="3">
    <source>
        <dbReference type="ARBA" id="ARBA00022729"/>
    </source>
</evidence>
<dbReference type="SUPFAM" id="SSF117074">
    <property type="entry name" value="Hypothetical protein PA1324"/>
    <property type="match status" value="6"/>
</dbReference>
<dbReference type="InterPro" id="IPR033764">
    <property type="entry name" value="Sdr_B"/>
</dbReference>
<feature type="domain" description="SD-repeat containing protein B" evidence="4">
    <location>
        <begin position="7"/>
        <end position="104"/>
    </location>
</feature>
<dbReference type="Pfam" id="PF17210">
    <property type="entry name" value="SdrD_B"/>
    <property type="match status" value="6"/>
</dbReference>
<comment type="subcellular location">
    <subcellularLocation>
        <location evidence="1">Secreted</location>
    </subcellularLocation>
</comment>
<dbReference type="Gene3D" id="2.60.40.10">
    <property type="entry name" value="Immunoglobulins"/>
    <property type="match status" value="6"/>
</dbReference>
<comment type="caution">
    <text evidence="5">The sequence shown here is derived from an EMBL/GenBank/DDBJ whole genome shotgun (WGS) entry which is preliminary data.</text>
</comment>
<dbReference type="EMBL" id="JBBKZT010000021">
    <property type="protein sequence ID" value="MEJ8851345.1"/>
    <property type="molecule type" value="Genomic_DNA"/>
</dbReference>
<feature type="domain" description="SD-repeat containing protein B" evidence="4">
    <location>
        <begin position="228"/>
        <end position="362"/>
    </location>
</feature>
<name>A0ABU8WWT3_9BURK</name>
<reference evidence="5 6" key="1">
    <citation type="submission" date="2024-03" db="EMBL/GenBank/DDBJ databases">
        <title>Novel species of the genus Variovorax.</title>
        <authorList>
            <person name="Liu Q."/>
            <person name="Xin Y.-H."/>
        </authorList>
    </citation>
    <scope>NUCLEOTIDE SEQUENCE [LARGE SCALE GENOMIC DNA]</scope>
    <source>
        <strain evidence="5 6">KACC 18900</strain>
    </source>
</reference>
<accession>A0ABU8WWT3</accession>
<feature type="domain" description="SD-repeat containing protein B" evidence="4">
    <location>
        <begin position="108"/>
        <end position="222"/>
    </location>
</feature>
<evidence type="ECO:0000259" key="4">
    <source>
        <dbReference type="Pfam" id="PF17210"/>
    </source>
</evidence>
<keyword evidence="2" id="KW-0964">Secreted</keyword>
<keyword evidence="3" id="KW-0732">Signal</keyword>
<proteinExistence type="predicted"/>
<dbReference type="InterPro" id="IPR051417">
    <property type="entry name" value="SDr/BOS_complex"/>
</dbReference>
<feature type="domain" description="SD-repeat containing protein B" evidence="4">
    <location>
        <begin position="499"/>
        <end position="609"/>
    </location>
</feature>
<dbReference type="PANTHER" id="PTHR23303:SF15">
    <property type="entry name" value="COLOSSIN-A"/>
    <property type="match status" value="1"/>
</dbReference>
<organism evidence="5 6">
    <name type="scientific">Variovorax rhizosphaerae</name>
    <dbReference type="NCBI Taxonomy" id="1836200"/>
    <lineage>
        <taxon>Bacteria</taxon>
        <taxon>Pseudomonadati</taxon>
        <taxon>Pseudomonadota</taxon>
        <taxon>Betaproteobacteria</taxon>
        <taxon>Burkholderiales</taxon>
        <taxon>Comamonadaceae</taxon>
        <taxon>Variovorax</taxon>
    </lineage>
</organism>
<evidence type="ECO:0000313" key="6">
    <source>
        <dbReference type="Proteomes" id="UP001385892"/>
    </source>
</evidence>
<feature type="domain" description="SD-repeat containing protein B" evidence="4">
    <location>
        <begin position="617"/>
        <end position="735"/>
    </location>
</feature>
<evidence type="ECO:0000313" key="5">
    <source>
        <dbReference type="EMBL" id="MEJ8851345.1"/>
    </source>
</evidence>
<protein>
    <submittedName>
        <fullName evidence="5">SdrD B-like domain-containing protein</fullName>
    </submittedName>
</protein>